<dbReference type="NCBIfam" id="TIGR01012">
    <property type="entry name" value="uS2_euk_arch"/>
    <property type="match status" value="1"/>
</dbReference>
<dbReference type="CDD" id="cd01425">
    <property type="entry name" value="RPS2"/>
    <property type="match status" value="1"/>
</dbReference>
<comment type="function">
    <text evidence="6">Required for the assembly and/or stability of the 40S ribosomal subunit. Required for the processing of the 20S rRNA-precursor to mature 18S rRNA in a late step of the maturation of 40S ribosomal subunits.</text>
</comment>
<evidence type="ECO:0000256" key="7">
    <source>
        <dbReference type="RuleBase" id="RU003631"/>
    </source>
</evidence>
<name>A0A9X6RLK2_HYPEX</name>
<evidence type="ECO:0000313" key="11">
    <source>
        <dbReference type="Proteomes" id="UP000192578"/>
    </source>
</evidence>
<evidence type="ECO:0000256" key="8">
    <source>
        <dbReference type="SAM" id="MobiDB-lite"/>
    </source>
</evidence>
<feature type="domain" description="Small ribosomal subunit protein uS2 C-terminal" evidence="9">
    <location>
        <begin position="201"/>
        <end position="299"/>
    </location>
</feature>
<evidence type="ECO:0000256" key="6">
    <source>
        <dbReference type="HAMAP-Rule" id="MF_03015"/>
    </source>
</evidence>
<evidence type="ECO:0000256" key="1">
    <source>
        <dbReference type="ARBA" id="ARBA00004496"/>
    </source>
</evidence>
<evidence type="ECO:0000259" key="9">
    <source>
        <dbReference type="Pfam" id="PF16122"/>
    </source>
</evidence>
<feature type="region of interest" description="Disordered" evidence="8">
    <location>
        <begin position="263"/>
        <end position="306"/>
    </location>
</feature>
<evidence type="ECO:0000256" key="3">
    <source>
        <dbReference type="ARBA" id="ARBA00022490"/>
    </source>
</evidence>
<evidence type="ECO:0000256" key="5">
    <source>
        <dbReference type="ARBA" id="ARBA00023274"/>
    </source>
</evidence>
<dbReference type="GO" id="GO:0006412">
    <property type="term" value="P:translation"/>
    <property type="evidence" value="ECO:0007669"/>
    <property type="project" value="UniProtKB-UniRule"/>
</dbReference>
<evidence type="ECO:0000313" key="10">
    <source>
        <dbReference type="EMBL" id="OWA51711.1"/>
    </source>
</evidence>
<dbReference type="InterPro" id="IPR027498">
    <property type="entry name" value="Ribosomal_uS2_euk"/>
</dbReference>
<dbReference type="HAMAP" id="MF_03015">
    <property type="entry name" value="Ribosomal_S2_euk"/>
    <property type="match status" value="1"/>
</dbReference>
<protein>
    <recommendedName>
        <fullName evidence="6">Small ribosomal subunit protein uS2</fullName>
    </recommendedName>
</protein>
<keyword evidence="11" id="KW-1185">Reference proteome</keyword>
<organism evidence="10 11">
    <name type="scientific">Hypsibius exemplaris</name>
    <name type="common">Freshwater tardigrade</name>
    <dbReference type="NCBI Taxonomy" id="2072580"/>
    <lineage>
        <taxon>Eukaryota</taxon>
        <taxon>Metazoa</taxon>
        <taxon>Ecdysozoa</taxon>
        <taxon>Tardigrada</taxon>
        <taxon>Eutardigrada</taxon>
        <taxon>Parachela</taxon>
        <taxon>Hypsibioidea</taxon>
        <taxon>Hypsibiidae</taxon>
        <taxon>Hypsibius</taxon>
    </lineage>
</organism>
<comment type="caution">
    <text evidence="10">The sequence shown here is derived from an EMBL/GenBank/DDBJ whole genome shotgun (WGS) entry which is preliminary data.</text>
</comment>
<dbReference type="Gene3D" id="3.40.50.10490">
    <property type="entry name" value="Glucose-6-phosphate isomerase like protein, domain 1"/>
    <property type="match status" value="1"/>
</dbReference>
<keyword evidence="5 6" id="KW-0687">Ribonucleoprotein</keyword>
<gene>
    <name evidence="10" type="ORF">BV898_16183</name>
</gene>
<dbReference type="GO" id="GO:0022627">
    <property type="term" value="C:cytosolic small ribosomal subunit"/>
    <property type="evidence" value="ECO:0007669"/>
    <property type="project" value="UniProtKB-UniRule"/>
</dbReference>
<dbReference type="PRINTS" id="PR00395">
    <property type="entry name" value="RIBOSOMALS2"/>
</dbReference>
<dbReference type="Proteomes" id="UP000192578">
    <property type="component" value="Unassembled WGS sequence"/>
</dbReference>
<dbReference type="Pfam" id="PF16122">
    <property type="entry name" value="40S_SA_C"/>
    <property type="match status" value="1"/>
</dbReference>
<dbReference type="GO" id="GO:0003735">
    <property type="term" value="F:structural constituent of ribosome"/>
    <property type="evidence" value="ECO:0007669"/>
    <property type="project" value="UniProtKB-UniRule"/>
</dbReference>
<proteinExistence type="inferred from homology"/>
<dbReference type="GO" id="GO:0000028">
    <property type="term" value="P:ribosomal small subunit assembly"/>
    <property type="evidence" value="ECO:0007669"/>
    <property type="project" value="UniProtKB-UniRule"/>
</dbReference>
<keyword evidence="4 6" id="KW-0689">Ribosomal protein</keyword>
<accession>A0A9X6RLK2</accession>
<evidence type="ECO:0000256" key="4">
    <source>
        <dbReference type="ARBA" id="ARBA00022980"/>
    </source>
</evidence>
<dbReference type="FunFam" id="3.40.50.10490:FF:000012">
    <property type="entry name" value="40S ribosomal protein SA"/>
    <property type="match status" value="1"/>
</dbReference>
<comment type="subunit">
    <text evidence="6">Component of the small ribosomal subunit. Mature ribosomes consist of a small (40S) and a large (60S) subunit. The 40S subunit contains about 33 different proteins and 1 molecule of RNA (18S). The 60S subunit contains about 49 different proteins and 3 molecules of RNA (28S, 5.8S and 5S). Interacts with ribosomal protein S21.</text>
</comment>
<dbReference type="Pfam" id="PF00318">
    <property type="entry name" value="Ribosomal_S2"/>
    <property type="match status" value="1"/>
</dbReference>
<sequence length="306" mass="34076">MASSDILNLRTDDGMKLLVCNTHLGAQNVDFQMESYVYKRRPDGIHIINMRKTWEKLVLAARAIAAIEDPAEVFVISSRPYGQRAVLKFAVHTGATPIAGRFTPGTFTNQIQKAFREPRLLVVSDPRTDHQPIMEASYVNIPVIAFANTDSPLRFVDIAVPCNNKAAHSIGLMWWLLAREVLRIRGTLARDKPWNIMVDLFFYRDPEEIEKEEQQALTDKQVVPRQDTSNYAADWVQQNPDAPAVGGFSVEDVKDWAAEPIPAGFQGGAQWNEGAAATTTEWERSAPVAPSGGNQESWGGNNENWG</sequence>
<feature type="compositionally biased region" description="Polar residues" evidence="8">
    <location>
        <begin position="292"/>
        <end position="306"/>
    </location>
</feature>
<dbReference type="OrthoDB" id="414863at2759"/>
<dbReference type="InterPro" id="IPR001865">
    <property type="entry name" value="Ribosomal_uS2"/>
</dbReference>
<dbReference type="EMBL" id="MTYJ01000236">
    <property type="protein sequence ID" value="OWA51711.1"/>
    <property type="molecule type" value="Genomic_DNA"/>
</dbReference>
<evidence type="ECO:0000256" key="2">
    <source>
        <dbReference type="ARBA" id="ARBA00006242"/>
    </source>
</evidence>
<dbReference type="InterPro" id="IPR032281">
    <property type="entry name" value="Ribosomal_uS2_C"/>
</dbReference>
<dbReference type="PROSITE" id="PS00963">
    <property type="entry name" value="RIBOSOMAL_S2_2"/>
    <property type="match status" value="1"/>
</dbReference>
<keyword evidence="3 6" id="KW-0963">Cytoplasm</keyword>
<dbReference type="InterPro" id="IPR018130">
    <property type="entry name" value="Ribosomal_uS2_CS"/>
</dbReference>
<comment type="subcellular location">
    <subcellularLocation>
        <location evidence="1 6">Cytoplasm</location>
    </subcellularLocation>
</comment>
<reference evidence="11" key="1">
    <citation type="submission" date="2017-01" db="EMBL/GenBank/DDBJ databases">
        <title>Comparative genomics of anhydrobiosis in the tardigrade Hypsibius dujardini.</title>
        <authorList>
            <person name="Yoshida Y."/>
            <person name="Koutsovoulos G."/>
            <person name="Laetsch D."/>
            <person name="Stevens L."/>
            <person name="Kumar S."/>
            <person name="Horikawa D."/>
            <person name="Ishino K."/>
            <person name="Komine S."/>
            <person name="Tomita M."/>
            <person name="Blaxter M."/>
            <person name="Arakawa K."/>
        </authorList>
    </citation>
    <scope>NUCLEOTIDE SEQUENCE [LARGE SCALE GENOMIC DNA]</scope>
    <source>
        <strain evidence="11">Z151</strain>
    </source>
</reference>
<dbReference type="AlphaFoldDB" id="A0A9X6RLK2"/>
<dbReference type="PANTHER" id="PTHR11489">
    <property type="entry name" value="40S RIBOSOMAL PROTEIN SA"/>
    <property type="match status" value="1"/>
</dbReference>
<dbReference type="InterPro" id="IPR023591">
    <property type="entry name" value="Ribosomal_uS2_flav_dom_sf"/>
</dbReference>
<dbReference type="InterPro" id="IPR005707">
    <property type="entry name" value="Ribosomal_uS2_euk/arc"/>
</dbReference>
<dbReference type="SUPFAM" id="SSF52313">
    <property type="entry name" value="Ribosomal protein S2"/>
    <property type="match status" value="1"/>
</dbReference>
<comment type="similarity">
    <text evidence="2 6 7">Belongs to the universal ribosomal protein uS2 family.</text>
</comment>